<feature type="compositionally biased region" description="Acidic residues" evidence="1">
    <location>
        <begin position="461"/>
        <end position="476"/>
    </location>
</feature>
<feature type="compositionally biased region" description="Basic and acidic residues" evidence="1">
    <location>
        <begin position="410"/>
        <end position="444"/>
    </location>
</feature>
<evidence type="ECO:0000256" key="1">
    <source>
        <dbReference type="SAM" id="MobiDB-lite"/>
    </source>
</evidence>
<feature type="region of interest" description="Disordered" evidence="1">
    <location>
        <begin position="306"/>
        <end position="330"/>
    </location>
</feature>
<feature type="compositionally biased region" description="Basic residues" evidence="1">
    <location>
        <begin position="132"/>
        <end position="152"/>
    </location>
</feature>
<dbReference type="EMBL" id="JAKEKT020000047">
    <property type="protein sequence ID" value="KAL1640704.1"/>
    <property type="molecule type" value="Genomic_DNA"/>
</dbReference>
<accession>A0ABR3TMB1</accession>
<keyword evidence="3" id="KW-1185">Reference proteome</keyword>
<proteinExistence type="predicted"/>
<organism evidence="2 3">
    <name type="scientific">Diplodia intermedia</name>
    <dbReference type="NCBI Taxonomy" id="856260"/>
    <lineage>
        <taxon>Eukaryota</taxon>
        <taxon>Fungi</taxon>
        <taxon>Dikarya</taxon>
        <taxon>Ascomycota</taxon>
        <taxon>Pezizomycotina</taxon>
        <taxon>Dothideomycetes</taxon>
        <taxon>Dothideomycetes incertae sedis</taxon>
        <taxon>Botryosphaeriales</taxon>
        <taxon>Botryosphaeriaceae</taxon>
        <taxon>Diplodia</taxon>
    </lineage>
</organism>
<protein>
    <submittedName>
        <fullName evidence="2">Uncharacterized protein</fullName>
    </submittedName>
</protein>
<feature type="compositionally biased region" description="Basic and acidic residues" evidence="1">
    <location>
        <begin position="153"/>
        <end position="162"/>
    </location>
</feature>
<name>A0ABR3TMB1_9PEZI</name>
<reference evidence="2 3" key="1">
    <citation type="journal article" date="2023" name="Plant Dis.">
        <title>First Report of Diplodia intermedia Causing Canker and Dieback Diseases on Apple Trees in Canada.</title>
        <authorList>
            <person name="Ellouze W."/>
            <person name="Ilyukhin E."/>
            <person name="Sulman M."/>
            <person name="Ali S."/>
        </authorList>
    </citation>
    <scope>NUCLEOTIDE SEQUENCE [LARGE SCALE GENOMIC DNA]</scope>
    <source>
        <strain evidence="2 3">M45-28</strain>
    </source>
</reference>
<feature type="compositionally biased region" description="Polar residues" evidence="1">
    <location>
        <begin position="169"/>
        <end position="179"/>
    </location>
</feature>
<evidence type="ECO:0000313" key="3">
    <source>
        <dbReference type="Proteomes" id="UP001521184"/>
    </source>
</evidence>
<sequence>MPVQSRPVERRAVEDVPYMRFLAQVWGSEPLGWYPSDTYQFARSSPVDWPAGVLEHLVGLAHAAGSARRDEAIQILADTIKKRIKEALSRIDEEKQSNQPHDNDAETEEERAKKHGATVVNDNNDDTEASKRAKSRAPQRSRTRLDRKVKRKNNSDKVEPPRASKKNKSTNNDTANPATGANALPLPEKNHKDAAAATGIECHPLPSDIHTAMTTLILRHPTPATSTSTLHPPGTNNPVVTPTNGPSPNNTTTNGADVAATRPPGRLRAGLDAYHTPLLIPYDDEEWASTFLQPYHDANGNRIRGGGLSRGGGVPGEKYYPSPPPPRVECKPGEPGTIEFAKRVEELRREATAAAVEAERGGGEEERLAAAVEARERWVGKLLAENRERRDEVRPLKVQVHGLKERIGELERRVAEAEAEAGAKREKEKEEEKAREREREEVGRRVGMKNSAAGKARDEALVVEDSETESGSEMTE</sequence>
<evidence type="ECO:0000313" key="2">
    <source>
        <dbReference type="EMBL" id="KAL1640704.1"/>
    </source>
</evidence>
<dbReference type="Proteomes" id="UP001521184">
    <property type="component" value="Unassembled WGS sequence"/>
</dbReference>
<feature type="region of interest" description="Disordered" evidence="1">
    <location>
        <begin position="222"/>
        <end position="264"/>
    </location>
</feature>
<feature type="region of interest" description="Disordered" evidence="1">
    <location>
        <begin position="410"/>
        <end position="476"/>
    </location>
</feature>
<gene>
    <name evidence="2" type="ORF">SLS58_006718</name>
</gene>
<feature type="compositionally biased region" description="Gly residues" evidence="1">
    <location>
        <begin position="306"/>
        <end position="315"/>
    </location>
</feature>
<comment type="caution">
    <text evidence="2">The sequence shown here is derived from an EMBL/GenBank/DDBJ whole genome shotgun (WGS) entry which is preliminary data.</text>
</comment>
<feature type="region of interest" description="Disordered" evidence="1">
    <location>
        <begin position="91"/>
        <end position="187"/>
    </location>
</feature>
<feature type="compositionally biased region" description="Low complexity" evidence="1">
    <location>
        <begin position="232"/>
        <end position="255"/>
    </location>
</feature>
<feature type="compositionally biased region" description="Basic and acidic residues" evidence="1">
    <location>
        <begin position="91"/>
        <end position="104"/>
    </location>
</feature>